<protein>
    <recommendedName>
        <fullName evidence="3">AB hydrolase-1 domain-containing protein</fullName>
    </recommendedName>
</protein>
<reference evidence="1" key="1">
    <citation type="submission" date="2023-06" db="EMBL/GenBank/DDBJ databases">
        <authorList>
            <consortium name="Lawrence Berkeley National Laboratory"/>
            <person name="Ahrendt S."/>
            <person name="Sahu N."/>
            <person name="Indic B."/>
            <person name="Wong-Bajracharya J."/>
            <person name="Merenyi Z."/>
            <person name="Ke H.-M."/>
            <person name="Monk M."/>
            <person name="Kocsube S."/>
            <person name="Drula E."/>
            <person name="Lipzen A."/>
            <person name="Balint B."/>
            <person name="Henrissat B."/>
            <person name="Andreopoulos B."/>
            <person name="Martin F.M."/>
            <person name="Harder C.B."/>
            <person name="Rigling D."/>
            <person name="Ford K.L."/>
            <person name="Foster G.D."/>
            <person name="Pangilinan J."/>
            <person name="Papanicolaou A."/>
            <person name="Barry K."/>
            <person name="LaButti K."/>
            <person name="Viragh M."/>
            <person name="Koriabine M."/>
            <person name="Yan M."/>
            <person name="Riley R."/>
            <person name="Champramary S."/>
            <person name="Plett K.L."/>
            <person name="Tsai I.J."/>
            <person name="Slot J."/>
            <person name="Sipos G."/>
            <person name="Plett J."/>
            <person name="Nagy L.G."/>
            <person name="Grigoriev I.V."/>
        </authorList>
    </citation>
    <scope>NUCLEOTIDE SEQUENCE</scope>
    <source>
        <strain evidence="1">ICMP 16352</strain>
    </source>
</reference>
<evidence type="ECO:0000313" key="1">
    <source>
        <dbReference type="EMBL" id="KAK0491363.1"/>
    </source>
</evidence>
<accession>A0AA39PYA8</accession>
<keyword evidence="2" id="KW-1185">Reference proteome</keyword>
<gene>
    <name evidence="1" type="ORF">IW261DRAFT_83881</name>
</gene>
<evidence type="ECO:0008006" key="3">
    <source>
        <dbReference type="Google" id="ProtNLM"/>
    </source>
</evidence>
<sequence>MRYYYTQLKKGMTGPLNYYRTSQYRFDEEKAANLPSFLPSNLPVLFLWGTSDPVAMSIQVGNARKFVPRLRDVALEGRGHWIMVEAKDEVTDTISGWLVDLGLLSSQRSKL</sequence>
<dbReference type="Proteomes" id="UP001175227">
    <property type="component" value="Unassembled WGS sequence"/>
</dbReference>
<proteinExistence type="predicted"/>
<dbReference type="PANTHER" id="PTHR43329">
    <property type="entry name" value="EPOXIDE HYDROLASE"/>
    <property type="match status" value="1"/>
</dbReference>
<dbReference type="Gene3D" id="3.40.50.1820">
    <property type="entry name" value="alpha/beta hydrolase"/>
    <property type="match status" value="1"/>
</dbReference>
<dbReference type="EMBL" id="JAUEPR010000001">
    <property type="protein sequence ID" value="KAK0491363.1"/>
    <property type="molecule type" value="Genomic_DNA"/>
</dbReference>
<evidence type="ECO:0000313" key="2">
    <source>
        <dbReference type="Proteomes" id="UP001175227"/>
    </source>
</evidence>
<dbReference type="AlphaFoldDB" id="A0AA39PYA8"/>
<dbReference type="InterPro" id="IPR029058">
    <property type="entry name" value="AB_hydrolase_fold"/>
</dbReference>
<name>A0AA39PYA8_9AGAR</name>
<dbReference type="SUPFAM" id="SSF53474">
    <property type="entry name" value="alpha/beta-Hydrolases"/>
    <property type="match status" value="1"/>
</dbReference>
<comment type="caution">
    <text evidence="1">The sequence shown here is derived from an EMBL/GenBank/DDBJ whole genome shotgun (WGS) entry which is preliminary data.</text>
</comment>
<organism evidence="1 2">
    <name type="scientific">Armillaria novae-zelandiae</name>
    <dbReference type="NCBI Taxonomy" id="153914"/>
    <lineage>
        <taxon>Eukaryota</taxon>
        <taxon>Fungi</taxon>
        <taxon>Dikarya</taxon>
        <taxon>Basidiomycota</taxon>
        <taxon>Agaricomycotina</taxon>
        <taxon>Agaricomycetes</taxon>
        <taxon>Agaricomycetidae</taxon>
        <taxon>Agaricales</taxon>
        <taxon>Marasmiineae</taxon>
        <taxon>Physalacriaceae</taxon>
        <taxon>Armillaria</taxon>
    </lineage>
</organism>